<feature type="transmembrane region" description="Helical" evidence="1">
    <location>
        <begin position="225"/>
        <end position="251"/>
    </location>
</feature>
<dbReference type="GO" id="GO:0005548">
    <property type="term" value="F:phospholipid transporter activity"/>
    <property type="evidence" value="ECO:0007669"/>
    <property type="project" value="TreeGrafter"/>
</dbReference>
<dbReference type="Gene3D" id="3.30.750.24">
    <property type="entry name" value="STAS domain"/>
    <property type="match status" value="1"/>
</dbReference>
<keyword evidence="4" id="KW-1185">Reference proteome</keyword>
<accession>A0A840V9Q9</accession>
<dbReference type="Pfam" id="PF02405">
    <property type="entry name" value="MlaE"/>
    <property type="match status" value="1"/>
</dbReference>
<feature type="transmembrane region" description="Helical" evidence="1">
    <location>
        <begin position="181"/>
        <end position="204"/>
    </location>
</feature>
<dbReference type="AlphaFoldDB" id="A0A840V9Q9"/>
<reference evidence="3 4" key="1">
    <citation type="submission" date="2020-08" db="EMBL/GenBank/DDBJ databases">
        <title>Genomic Encyclopedia of Type Strains, Phase IV (KMG-IV): sequencing the most valuable type-strain genomes for metagenomic binning, comparative biology and taxonomic classification.</title>
        <authorList>
            <person name="Goeker M."/>
        </authorList>
    </citation>
    <scope>NUCLEOTIDE SEQUENCE [LARGE SCALE GENOMIC DNA]</scope>
    <source>
        <strain evidence="3 4">DSM 27026</strain>
    </source>
</reference>
<evidence type="ECO:0000313" key="3">
    <source>
        <dbReference type="EMBL" id="MBB5372254.1"/>
    </source>
</evidence>
<feature type="transmembrane region" description="Helical" evidence="1">
    <location>
        <begin position="263"/>
        <end position="285"/>
    </location>
</feature>
<name>A0A840V9Q9_9PROT</name>
<keyword evidence="1" id="KW-0812">Transmembrane</keyword>
<dbReference type="SUPFAM" id="SSF52091">
    <property type="entry name" value="SpoIIaa-like"/>
    <property type="match status" value="1"/>
</dbReference>
<feature type="transmembrane region" description="Helical" evidence="1">
    <location>
        <begin position="151"/>
        <end position="169"/>
    </location>
</feature>
<keyword evidence="1" id="KW-1133">Transmembrane helix</keyword>
<evidence type="ECO:0000259" key="2">
    <source>
        <dbReference type="PROSITE" id="PS50801"/>
    </source>
</evidence>
<protein>
    <submittedName>
        <fullName evidence="3">Phospholipid/cholesterol/gamma-HCH transport system permease protein</fullName>
    </submittedName>
</protein>
<dbReference type="PANTHER" id="PTHR30188:SF3">
    <property type="entry name" value="ABC TRANSPORTER PERMEASE"/>
    <property type="match status" value="1"/>
</dbReference>
<evidence type="ECO:0000313" key="4">
    <source>
        <dbReference type="Proteomes" id="UP000553706"/>
    </source>
</evidence>
<dbReference type="GO" id="GO:0043190">
    <property type="term" value="C:ATP-binding cassette (ABC) transporter complex"/>
    <property type="evidence" value="ECO:0007669"/>
    <property type="project" value="InterPro"/>
</dbReference>
<sequence length="356" mass="36501">MPAELETTPGRITLRGALTARRLGPLWPRAVRAAGEAAGSALEIELSGVERLDSSGAALILAMERRHGGEVRISGASTQAAPLLAQLRAVAPAQAPVRAKPAKRPPLFAGLRTKIAFFGDTLLALAALPAQLRMLRRADFWRIAERAGQQALLLVLVLGFLIGMILAFQSAVPMRQFGADLYVADLVTLALCRELGPLLVAVILAGRTGSAYAAELGTMQVNDEIAALTTMGVNPATMLVLPRIGAAMLVMPALTVAMDAAGLAGMATVLAAFGYPLSAIATHIAINGAAGDFLQGLGKGLVFAAAVALIGCRAGLTANGGPRAVGEAATAAVVGGIVATVVLDGIFAVITYRLHL</sequence>
<feature type="transmembrane region" description="Helical" evidence="1">
    <location>
        <begin position="111"/>
        <end position="130"/>
    </location>
</feature>
<dbReference type="InterPro" id="IPR058548">
    <property type="entry name" value="MlaB-like_STAS"/>
</dbReference>
<dbReference type="Proteomes" id="UP000553706">
    <property type="component" value="Unassembled WGS sequence"/>
</dbReference>
<proteinExistence type="predicted"/>
<evidence type="ECO:0000256" key="1">
    <source>
        <dbReference type="SAM" id="Phobius"/>
    </source>
</evidence>
<keyword evidence="1" id="KW-0472">Membrane</keyword>
<dbReference type="InterPro" id="IPR036513">
    <property type="entry name" value="STAS_dom_sf"/>
</dbReference>
<dbReference type="RefSeq" id="WP_183265230.1">
    <property type="nucleotide sequence ID" value="NZ_JACHFJ010000001.1"/>
</dbReference>
<comment type="caution">
    <text evidence="3">The sequence shown here is derived from an EMBL/GenBank/DDBJ whole genome shotgun (WGS) entry which is preliminary data.</text>
</comment>
<dbReference type="PANTHER" id="PTHR30188">
    <property type="entry name" value="ABC TRANSPORTER PERMEASE PROTEIN-RELATED"/>
    <property type="match status" value="1"/>
</dbReference>
<dbReference type="InterPro" id="IPR002645">
    <property type="entry name" value="STAS_dom"/>
</dbReference>
<feature type="domain" description="STAS" evidence="2">
    <location>
        <begin position="12"/>
        <end position="84"/>
    </location>
</feature>
<feature type="transmembrane region" description="Helical" evidence="1">
    <location>
        <begin position="328"/>
        <end position="352"/>
    </location>
</feature>
<dbReference type="EMBL" id="JACHFJ010000001">
    <property type="protein sequence ID" value="MBB5372254.1"/>
    <property type="molecule type" value="Genomic_DNA"/>
</dbReference>
<gene>
    <name evidence="3" type="ORF">HNP71_000478</name>
</gene>
<organism evidence="3 4">
    <name type="scientific">Acidocella aromatica</name>
    <dbReference type="NCBI Taxonomy" id="1303579"/>
    <lineage>
        <taxon>Bacteria</taxon>
        <taxon>Pseudomonadati</taxon>
        <taxon>Pseudomonadota</taxon>
        <taxon>Alphaproteobacteria</taxon>
        <taxon>Acetobacterales</taxon>
        <taxon>Acidocellaceae</taxon>
        <taxon>Acidocella</taxon>
    </lineage>
</organism>
<feature type="transmembrane region" description="Helical" evidence="1">
    <location>
        <begin position="297"/>
        <end position="316"/>
    </location>
</feature>
<dbReference type="PROSITE" id="PS50801">
    <property type="entry name" value="STAS"/>
    <property type="match status" value="1"/>
</dbReference>
<dbReference type="Pfam" id="PF13466">
    <property type="entry name" value="STAS_2"/>
    <property type="match status" value="1"/>
</dbReference>
<dbReference type="InterPro" id="IPR030802">
    <property type="entry name" value="Permease_MalE"/>
</dbReference>